<dbReference type="OrthoDB" id="5242917at2"/>
<gene>
    <name evidence="7" type="primary">atpH</name>
    <name evidence="8" type="ORF">SAMN05216574_105108</name>
</gene>
<evidence type="ECO:0000256" key="7">
    <source>
        <dbReference type="HAMAP-Rule" id="MF_01416"/>
    </source>
</evidence>
<evidence type="ECO:0000256" key="2">
    <source>
        <dbReference type="ARBA" id="ARBA00022448"/>
    </source>
</evidence>
<dbReference type="Pfam" id="PF00213">
    <property type="entry name" value="OSCP"/>
    <property type="match status" value="1"/>
</dbReference>
<evidence type="ECO:0000256" key="3">
    <source>
        <dbReference type="ARBA" id="ARBA00022781"/>
    </source>
</evidence>
<dbReference type="STRING" id="1798228.SAMN05216574_105108"/>
<keyword evidence="7" id="KW-1003">Cell membrane</keyword>
<dbReference type="PANTHER" id="PTHR11910">
    <property type="entry name" value="ATP SYNTHASE DELTA CHAIN"/>
    <property type="match status" value="1"/>
</dbReference>
<evidence type="ECO:0000256" key="1">
    <source>
        <dbReference type="ARBA" id="ARBA00004370"/>
    </source>
</evidence>
<dbReference type="GO" id="GO:0045259">
    <property type="term" value="C:proton-transporting ATP synthase complex"/>
    <property type="evidence" value="ECO:0007669"/>
    <property type="project" value="UniProtKB-KW"/>
</dbReference>
<evidence type="ECO:0000256" key="6">
    <source>
        <dbReference type="ARBA" id="ARBA00023310"/>
    </source>
</evidence>
<name>A0A1I2CLC6_9ACTN</name>
<keyword evidence="7" id="KW-0139">CF(1)</keyword>
<keyword evidence="5 7" id="KW-0472">Membrane</keyword>
<evidence type="ECO:0000256" key="5">
    <source>
        <dbReference type="ARBA" id="ARBA00023136"/>
    </source>
</evidence>
<comment type="subcellular location">
    <subcellularLocation>
        <location evidence="7">Cell membrane</location>
        <topology evidence="7">Peripheral membrane protein</topology>
    </subcellularLocation>
    <subcellularLocation>
        <location evidence="1">Membrane</location>
    </subcellularLocation>
</comment>
<reference evidence="9" key="1">
    <citation type="submission" date="2016-10" db="EMBL/GenBank/DDBJ databases">
        <authorList>
            <person name="Varghese N."/>
            <person name="Submissions S."/>
        </authorList>
    </citation>
    <scope>NUCLEOTIDE SEQUENCE [LARGE SCALE GENOMIC DNA]</scope>
    <source>
        <strain evidence="9">DSM 46838</strain>
    </source>
</reference>
<proteinExistence type="inferred from homology"/>
<evidence type="ECO:0000313" key="9">
    <source>
        <dbReference type="Proteomes" id="UP000198589"/>
    </source>
</evidence>
<dbReference type="GO" id="GO:0046933">
    <property type="term" value="F:proton-transporting ATP synthase activity, rotational mechanism"/>
    <property type="evidence" value="ECO:0007669"/>
    <property type="project" value="UniProtKB-UniRule"/>
</dbReference>
<keyword evidence="4 7" id="KW-0406">Ion transport</keyword>
<comment type="function">
    <text evidence="7">This protein is part of the stalk that links CF(0) to CF(1). It either transmits conformational changes from CF(0) to CF(1) or is implicated in proton conduction.</text>
</comment>
<evidence type="ECO:0000313" key="8">
    <source>
        <dbReference type="EMBL" id="SFE68962.1"/>
    </source>
</evidence>
<dbReference type="AlphaFoldDB" id="A0A1I2CLC6"/>
<keyword evidence="6 7" id="KW-0066">ATP synthesis</keyword>
<sequence>MEASSRAALVEARERLDQLSRPASGVIERAKDRLTGQPARAATGPELLALADELFAVGRLLNGQLSLRRALSDPAGRPEDRAGLAQRLFGSKISATALDLVETVARQRWSQPIDLVDAFSALATEASLDAADARGELDTVEDELFRFGRIVSGDRELGRILSDRKAPAEGKSALLDRLLSGRVSPVTEQLLRNVLTGPHVGTAENAVERLSEVASRRRGQSVARVTTAVPLTDAQEQRLADVLRRIYGRTVNLQVTVDPGVLGGLIVQVGDEVIDGSIAHRLEAAERRLAG</sequence>
<comment type="similarity">
    <text evidence="7">Belongs to the ATPase delta chain family.</text>
</comment>
<organism evidence="8 9">
    <name type="scientific">Blastococcus tunisiensis</name>
    <dbReference type="NCBI Taxonomy" id="1798228"/>
    <lineage>
        <taxon>Bacteria</taxon>
        <taxon>Bacillati</taxon>
        <taxon>Actinomycetota</taxon>
        <taxon>Actinomycetes</taxon>
        <taxon>Geodermatophilales</taxon>
        <taxon>Geodermatophilaceae</taxon>
        <taxon>Blastococcus</taxon>
    </lineage>
</organism>
<keyword evidence="3 7" id="KW-0375">Hydrogen ion transport</keyword>
<comment type="function">
    <text evidence="7">F(1)F(0) ATP synthase produces ATP from ADP in the presence of a proton or sodium gradient. F-type ATPases consist of two structural domains, F(1) containing the extramembraneous catalytic core and F(0) containing the membrane proton channel, linked together by a central stalk and a peripheral stalk. During catalysis, ATP synthesis in the catalytic domain of F(1) is coupled via a rotary mechanism of the central stalk subunits to proton translocation.</text>
</comment>
<dbReference type="NCBIfam" id="TIGR01145">
    <property type="entry name" value="ATP_synt_delta"/>
    <property type="match status" value="1"/>
</dbReference>
<dbReference type="Proteomes" id="UP000198589">
    <property type="component" value="Unassembled WGS sequence"/>
</dbReference>
<accession>A0A1I2CLC6</accession>
<protein>
    <recommendedName>
        <fullName evidence="7">ATP synthase subunit delta</fullName>
    </recommendedName>
    <alternativeName>
        <fullName evidence="7">ATP synthase F(1) sector subunit delta</fullName>
    </alternativeName>
    <alternativeName>
        <fullName evidence="7">F-type ATPase subunit delta</fullName>
        <shortName evidence="7">F-ATPase subunit delta</shortName>
    </alternativeName>
</protein>
<dbReference type="InterPro" id="IPR000711">
    <property type="entry name" value="ATPase_OSCP/dsu"/>
</dbReference>
<dbReference type="Gene3D" id="1.10.520.20">
    <property type="entry name" value="N-terminal domain of the delta subunit of the F1F0-ATP synthase"/>
    <property type="match status" value="1"/>
</dbReference>
<dbReference type="HAMAP" id="MF_01416">
    <property type="entry name" value="ATP_synth_delta_bact"/>
    <property type="match status" value="1"/>
</dbReference>
<keyword evidence="2 7" id="KW-0813">Transport</keyword>
<dbReference type="InterPro" id="IPR026015">
    <property type="entry name" value="ATP_synth_OSCP/delta_N_sf"/>
</dbReference>
<keyword evidence="9" id="KW-1185">Reference proteome</keyword>
<evidence type="ECO:0000256" key="4">
    <source>
        <dbReference type="ARBA" id="ARBA00023065"/>
    </source>
</evidence>
<dbReference type="GO" id="GO:0005886">
    <property type="term" value="C:plasma membrane"/>
    <property type="evidence" value="ECO:0007669"/>
    <property type="project" value="UniProtKB-SubCell"/>
</dbReference>
<dbReference type="NCBIfam" id="NF009967">
    <property type="entry name" value="PRK13430.1"/>
    <property type="match status" value="1"/>
</dbReference>
<dbReference type="RefSeq" id="WP_092196292.1">
    <property type="nucleotide sequence ID" value="NZ_FOND01000005.1"/>
</dbReference>
<dbReference type="EMBL" id="FOND01000005">
    <property type="protein sequence ID" value="SFE68962.1"/>
    <property type="molecule type" value="Genomic_DNA"/>
</dbReference>